<dbReference type="GO" id="GO:0019856">
    <property type="term" value="P:pyrimidine nucleobase biosynthetic process"/>
    <property type="evidence" value="ECO:0007669"/>
    <property type="project" value="TreeGrafter"/>
</dbReference>
<dbReference type="AlphaFoldDB" id="A0A3P7IFG2"/>
<dbReference type="GO" id="GO:0006241">
    <property type="term" value="P:CTP biosynthetic process"/>
    <property type="evidence" value="ECO:0007669"/>
    <property type="project" value="TreeGrafter"/>
</dbReference>
<keyword evidence="1" id="KW-0472">Membrane</keyword>
<keyword evidence="1" id="KW-0812">Transmembrane</keyword>
<evidence type="ECO:0000313" key="3">
    <source>
        <dbReference type="EMBL" id="VDM71941.1"/>
    </source>
</evidence>
<dbReference type="GO" id="GO:0005737">
    <property type="term" value="C:cytoplasm"/>
    <property type="evidence" value="ECO:0007669"/>
    <property type="project" value="TreeGrafter"/>
</dbReference>
<accession>A0A3P7IFG2</accession>
<sequence>MVLENGLPNGDGDHETPMKYILVTGGVISGVGKGIISSSIGVLLKNNGYRVSAIKIDPYLNIDAGTFSPYEHGG</sequence>
<name>A0A3P7IFG2_STRVU</name>
<gene>
    <name evidence="3" type="ORF">SVUK_LOCUS6939</name>
</gene>
<dbReference type="Gene3D" id="3.40.50.300">
    <property type="entry name" value="P-loop containing nucleotide triphosphate hydrolases"/>
    <property type="match status" value="1"/>
</dbReference>
<reference evidence="3 4" key="1">
    <citation type="submission" date="2018-11" db="EMBL/GenBank/DDBJ databases">
        <authorList>
            <consortium name="Pathogen Informatics"/>
        </authorList>
    </citation>
    <scope>NUCLEOTIDE SEQUENCE [LARGE SCALE GENOMIC DNA]</scope>
</reference>
<feature type="domain" description="CTP synthase N-terminal" evidence="2">
    <location>
        <begin position="19"/>
        <end position="73"/>
    </location>
</feature>
<keyword evidence="1" id="KW-1133">Transmembrane helix</keyword>
<evidence type="ECO:0000313" key="4">
    <source>
        <dbReference type="Proteomes" id="UP000270094"/>
    </source>
</evidence>
<dbReference type="SUPFAM" id="SSF52540">
    <property type="entry name" value="P-loop containing nucleoside triphosphate hydrolases"/>
    <property type="match status" value="1"/>
</dbReference>
<evidence type="ECO:0000256" key="1">
    <source>
        <dbReference type="SAM" id="Phobius"/>
    </source>
</evidence>
<dbReference type="GO" id="GO:0097268">
    <property type="term" value="C:cytoophidium"/>
    <property type="evidence" value="ECO:0007669"/>
    <property type="project" value="TreeGrafter"/>
</dbReference>
<dbReference type="PANTHER" id="PTHR11550">
    <property type="entry name" value="CTP SYNTHASE"/>
    <property type="match status" value="1"/>
</dbReference>
<protein>
    <recommendedName>
        <fullName evidence="2">CTP synthase N-terminal domain-containing protein</fullName>
    </recommendedName>
</protein>
<dbReference type="GO" id="GO:0042802">
    <property type="term" value="F:identical protein binding"/>
    <property type="evidence" value="ECO:0007669"/>
    <property type="project" value="TreeGrafter"/>
</dbReference>
<dbReference type="Pfam" id="PF06418">
    <property type="entry name" value="CTP_synth_N"/>
    <property type="match status" value="1"/>
</dbReference>
<dbReference type="OrthoDB" id="5850295at2759"/>
<keyword evidence="4" id="KW-1185">Reference proteome</keyword>
<proteinExistence type="predicted"/>
<evidence type="ECO:0000259" key="2">
    <source>
        <dbReference type="Pfam" id="PF06418"/>
    </source>
</evidence>
<dbReference type="InterPro" id="IPR017456">
    <property type="entry name" value="CTP_synthase_N"/>
</dbReference>
<dbReference type="Proteomes" id="UP000270094">
    <property type="component" value="Unassembled WGS sequence"/>
</dbReference>
<dbReference type="InterPro" id="IPR004468">
    <property type="entry name" value="CTP_synthase"/>
</dbReference>
<dbReference type="PANTHER" id="PTHR11550:SF0">
    <property type="entry name" value="CTP SYNTHASE-RELATED"/>
    <property type="match status" value="1"/>
</dbReference>
<organism evidence="3 4">
    <name type="scientific">Strongylus vulgaris</name>
    <name type="common">Blood worm</name>
    <dbReference type="NCBI Taxonomy" id="40348"/>
    <lineage>
        <taxon>Eukaryota</taxon>
        <taxon>Metazoa</taxon>
        <taxon>Ecdysozoa</taxon>
        <taxon>Nematoda</taxon>
        <taxon>Chromadorea</taxon>
        <taxon>Rhabditida</taxon>
        <taxon>Rhabditina</taxon>
        <taxon>Rhabditomorpha</taxon>
        <taxon>Strongyloidea</taxon>
        <taxon>Strongylidae</taxon>
        <taxon>Strongylus</taxon>
    </lineage>
</organism>
<dbReference type="InterPro" id="IPR027417">
    <property type="entry name" value="P-loop_NTPase"/>
</dbReference>
<feature type="transmembrane region" description="Helical" evidence="1">
    <location>
        <begin position="20"/>
        <end position="44"/>
    </location>
</feature>
<dbReference type="GO" id="GO:0003883">
    <property type="term" value="F:CTP synthase activity"/>
    <property type="evidence" value="ECO:0007669"/>
    <property type="project" value="InterPro"/>
</dbReference>
<dbReference type="EMBL" id="UYYB01022862">
    <property type="protein sequence ID" value="VDM71941.1"/>
    <property type="molecule type" value="Genomic_DNA"/>
</dbReference>